<keyword evidence="1" id="KW-1133">Transmembrane helix</keyword>
<dbReference type="AlphaFoldDB" id="A0A2P2N3P9"/>
<feature type="transmembrane region" description="Helical" evidence="1">
    <location>
        <begin position="6"/>
        <end position="27"/>
    </location>
</feature>
<protein>
    <submittedName>
        <fullName evidence="2">Uncharacterized protein</fullName>
    </submittedName>
</protein>
<dbReference type="EMBL" id="GGEC01056625">
    <property type="protein sequence ID" value="MBX37109.1"/>
    <property type="molecule type" value="Transcribed_RNA"/>
</dbReference>
<keyword evidence="1" id="KW-0812">Transmembrane</keyword>
<name>A0A2P2N3P9_RHIMU</name>
<organism evidence="2">
    <name type="scientific">Rhizophora mucronata</name>
    <name type="common">Asiatic mangrove</name>
    <dbReference type="NCBI Taxonomy" id="61149"/>
    <lineage>
        <taxon>Eukaryota</taxon>
        <taxon>Viridiplantae</taxon>
        <taxon>Streptophyta</taxon>
        <taxon>Embryophyta</taxon>
        <taxon>Tracheophyta</taxon>
        <taxon>Spermatophyta</taxon>
        <taxon>Magnoliopsida</taxon>
        <taxon>eudicotyledons</taxon>
        <taxon>Gunneridae</taxon>
        <taxon>Pentapetalae</taxon>
        <taxon>rosids</taxon>
        <taxon>fabids</taxon>
        <taxon>Malpighiales</taxon>
        <taxon>Rhizophoraceae</taxon>
        <taxon>Rhizophora</taxon>
    </lineage>
</organism>
<keyword evidence="1" id="KW-0472">Membrane</keyword>
<sequence>MEKIKLLLNISPYNFMIVVKVLIALLIREYFGSFFFFYCDCVIVQDTNIYMFSIKPGGKNLYSFL</sequence>
<evidence type="ECO:0000313" key="2">
    <source>
        <dbReference type="EMBL" id="MBX37109.1"/>
    </source>
</evidence>
<reference evidence="2" key="1">
    <citation type="submission" date="2018-02" db="EMBL/GenBank/DDBJ databases">
        <title>Rhizophora mucronata_Transcriptome.</title>
        <authorList>
            <person name="Meera S.P."/>
            <person name="Sreeshan A."/>
            <person name="Augustine A."/>
        </authorList>
    </citation>
    <scope>NUCLEOTIDE SEQUENCE</scope>
    <source>
        <tissue evidence="2">Leaf</tissue>
    </source>
</reference>
<accession>A0A2P2N3P9</accession>
<evidence type="ECO:0000256" key="1">
    <source>
        <dbReference type="SAM" id="Phobius"/>
    </source>
</evidence>
<proteinExistence type="predicted"/>